<dbReference type="InterPro" id="IPR003010">
    <property type="entry name" value="C-N_Hydrolase"/>
</dbReference>
<dbReference type="PANTHER" id="PTHR43674">
    <property type="entry name" value="NITRILASE C965.09-RELATED"/>
    <property type="match status" value="1"/>
</dbReference>
<evidence type="ECO:0000313" key="4">
    <source>
        <dbReference type="Proteomes" id="UP000319014"/>
    </source>
</evidence>
<protein>
    <submittedName>
        <fullName evidence="3">Predicted amidohydrolase</fullName>
    </submittedName>
</protein>
<dbReference type="Pfam" id="PF00795">
    <property type="entry name" value="CN_hydrolase"/>
    <property type="match status" value="1"/>
</dbReference>
<dbReference type="AlphaFoldDB" id="A0A521BJF0"/>
<sequence>MTSLTVAAAQIACQPGDIAANLALHLDAISDARRSGVALLVFPELSLTDYLSRPDTTRLARRLDDPEPLAIAQAAAEMVVSFGMILREGGNVFNAQVLVSGNKMHVHRKLNLPRYGNLCETDHYLAGNTLEIFETATGRISTLICADSWNPALVWLAAHQAPDMLLQPIASARGAVGAEFDNPAGWRINLRHSAMIYGLPTIMCNHCSTRGGLDFWGGSRILDAFGRELVELDHQPGMAVAEIDTSTARRARALLPTVRDANPALVRALMRAGGLA</sequence>
<reference evidence="3 4" key="1">
    <citation type="submission" date="2017-05" db="EMBL/GenBank/DDBJ databases">
        <authorList>
            <person name="Varghese N."/>
            <person name="Submissions S."/>
        </authorList>
    </citation>
    <scope>NUCLEOTIDE SEQUENCE [LARGE SCALE GENOMIC DNA]</scope>
    <source>
        <strain evidence="3 4">DSM 100094</strain>
    </source>
</reference>
<dbReference type="InterPro" id="IPR036526">
    <property type="entry name" value="C-N_Hydrolase_sf"/>
</dbReference>
<keyword evidence="4" id="KW-1185">Reference proteome</keyword>
<dbReference type="RefSeq" id="WP_142661860.1">
    <property type="nucleotide sequence ID" value="NZ_FXTK01000002.1"/>
</dbReference>
<dbReference type="GO" id="GO:0050126">
    <property type="term" value="F:N-carbamoylputrescine amidase activity"/>
    <property type="evidence" value="ECO:0007669"/>
    <property type="project" value="TreeGrafter"/>
</dbReference>
<dbReference type="PROSITE" id="PS50263">
    <property type="entry name" value="CN_HYDROLASE"/>
    <property type="match status" value="1"/>
</dbReference>
<dbReference type="GO" id="GO:0033388">
    <property type="term" value="P:putrescine biosynthetic process from arginine"/>
    <property type="evidence" value="ECO:0007669"/>
    <property type="project" value="TreeGrafter"/>
</dbReference>
<evidence type="ECO:0000313" key="3">
    <source>
        <dbReference type="EMBL" id="SMO47264.1"/>
    </source>
</evidence>
<gene>
    <name evidence="3" type="ORF">SAMN06265221_102331</name>
</gene>
<name>A0A521BJF0_9RHOB</name>
<feature type="domain" description="CN hydrolase" evidence="2">
    <location>
        <begin position="4"/>
        <end position="245"/>
    </location>
</feature>
<accession>A0A521BJF0</accession>
<dbReference type="EMBL" id="FXTK01000002">
    <property type="protein sequence ID" value="SMO47264.1"/>
    <property type="molecule type" value="Genomic_DNA"/>
</dbReference>
<evidence type="ECO:0000259" key="2">
    <source>
        <dbReference type="PROSITE" id="PS50263"/>
    </source>
</evidence>
<dbReference type="InterPro" id="IPR050345">
    <property type="entry name" value="Aliph_Amidase/BUP"/>
</dbReference>
<keyword evidence="1 3" id="KW-0378">Hydrolase</keyword>
<dbReference type="SUPFAM" id="SSF56317">
    <property type="entry name" value="Carbon-nitrogen hydrolase"/>
    <property type="match status" value="1"/>
</dbReference>
<dbReference type="OrthoDB" id="9811121at2"/>
<dbReference type="PANTHER" id="PTHR43674:SF2">
    <property type="entry name" value="BETA-UREIDOPROPIONASE"/>
    <property type="match status" value="1"/>
</dbReference>
<proteinExistence type="predicted"/>
<evidence type="ECO:0000256" key="1">
    <source>
        <dbReference type="ARBA" id="ARBA00022801"/>
    </source>
</evidence>
<organism evidence="3 4">
    <name type="scientific">Paracoccus laeviglucosivorans</name>
    <dbReference type="NCBI Taxonomy" id="1197861"/>
    <lineage>
        <taxon>Bacteria</taxon>
        <taxon>Pseudomonadati</taxon>
        <taxon>Pseudomonadota</taxon>
        <taxon>Alphaproteobacteria</taxon>
        <taxon>Rhodobacterales</taxon>
        <taxon>Paracoccaceae</taxon>
        <taxon>Paracoccus</taxon>
    </lineage>
</organism>
<dbReference type="Gene3D" id="3.60.110.10">
    <property type="entry name" value="Carbon-nitrogen hydrolase"/>
    <property type="match status" value="1"/>
</dbReference>
<dbReference type="Proteomes" id="UP000319014">
    <property type="component" value="Unassembled WGS sequence"/>
</dbReference>